<reference evidence="4" key="1">
    <citation type="journal article" date="2022" name="Int. J. Mol. Sci.">
        <title>Draft Genome of Tanacetum Coccineum: Genomic Comparison of Closely Related Tanacetum-Family Plants.</title>
        <authorList>
            <person name="Yamashiro T."/>
            <person name="Shiraishi A."/>
            <person name="Nakayama K."/>
            <person name="Satake H."/>
        </authorList>
    </citation>
    <scope>NUCLEOTIDE SEQUENCE</scope>
</reference>
<dbReference type="InterPro" id="IPR025724">
    <property type="entry name" value="GAG-pre-integrase_dom"/>
</dbReference>
<evidence type="ECO:0000259" key="2">
    <source>
        <dbReference type="Pfam" id="PF07727"/>
    </source>
</evidence>
<evidence type="ECO:0000313" key="5">
    <source>
        <dbReference type="Proteomes" id="UP001151760"/>
    </source>
</evidence>
<name>A0ABQ5BHL7_9ASTR</name>
<dbReference type="Proteomes" id="UP001151760">
    <property type="component" value="Unassembled WGS sequence"/>
</dbReference>
<dbReference type="SUPFAM" id="SSF56672">
    <property type="entry name" value="DNA/RNA polymerases"/>
    <property type="match status" value="1"/>
</dbReference>
<proteinExistence type="predicted"/>
<sequence>MITVEFDAFGFSVKDFLTRHILLRCDSSGDLYLVTQPSFTPHALLSVSTTTWHQRLGHPGEEVLRSLVSRQFISCNKDKSPHVCQACQLGKHVRLPFSSSNSIVSRSFEIVHSDIWTSPISSSPTDNSVPTRHTTSTNIQPTSEPSTPTNTHAEENTDDQAEFTNPFCTPVQEIAESSSRQLIGKFPNVHTYQFNLEILNTRWNKRSPFTQVRGNPSEAFSVQTDDNCNDPEMCIVRHSPKNFISLTDYKSGNSLTNPLARTNQAKVEEGIDFDESFAPVARLEAVRIFVAYAAHKSFPIYQMDVKTAFLNGPLKEEVYVAQPDGFVDPDHPDKVYRLRKALYGLKQAPRAWYDELSKFLISNGFTKGIIDPTLFTIKYGEDILLVQIYVDDIIFGSTNPKFSKRFEKLMHGRFEMSLMGEMKFFLGLQIHQSPRGIFINQAKYTLEILKKHGMEKGQSIGTLMATKPKLDANLSGEPVDQTDYRSKIGSLMYLTSSRPDIVQVVCYCARYQARPTEKHLKEVKRIFRYLRGTIHMGLWYPKGSGFELTAFSDADHAGCVDTRKSTSGGIQFLGDKLVSWMSKKQDCTAMSSAEAEYVALSASCAQVMWMRTQLQDYGFNYNKIPLYCDSQSAIAISCNPVQHSRTKHIHTRYHFIKEQVENGIIELYFVRTEYQLADMFTKALPEERFQYLVRRIGMRCLTPAELEVLTNESA</sequence>
<protein>
    <submittedName>
        <fullName evidence="4">Retrovirus-related pol polyprotein from transposon TNT 1-94</fullName>
    </submittedName>
</protein>
<comment type="caution">
    <text evidence="4">The sequence shown here is derived from an EMBL/GenBank/DDBJ whole genome shotgun (WGS) entry which is preliminary data.</text>
</comment>
<feature type="compositionally biased region" description="Polar residues" evidence="1">
    <location>
        <begin position="120"/>
        <end position="151"/>
    </location>
</feature>
<dbReference type="EMBL" id="BQNB010013290">
    <property type="protein sequence ID" value="GJT14171.1"/>
    <property type="molecule type" value="Genomic_DNA"/>
</dbReference>
<dbReference type="PANTHER" id="PTHR11439">
    <property type="entry name" value="GAG-POL-RELATED RETROTRANSPOSON"/>
    <property type="match status" value="1"/>
</dbReference>
<evidence type="ECO:0000256" key="1">
    <source>
        <dbReference type="SAM" id="MobiDB-lite"/>
    </source>
</evidence>
<dbReference type="CDD" id="cd09272">
    <property type="entry name" value="RNase_HI_RT_Ty1"/>
    <property type="match status" value="1"/>
</dbReference>
<evidence type="ECO:0000313" key="4">
    <source>
        <dbReference type="EMBL" id="GJT14171.1"/>
    </source>
</evidence>
<dbReference type="Pfam" id="PF13976">
    <property type="entry name" value="gag_pre-integrs"/>
    <property type="match status" value="1"/>
</dbReference>
<dbReference type="InterPro" id="IPR013103">
    <property type="entry name" value="RVT_2"/>
</dbReference>
<dbReference type="Pfam" id="PF07727">
    <property type="entry name" value="RVT_2"/>
    <property type="match status" value="1"/>
</dbReference>
<feature type="domain" description="Reverse transcriptase Ty1/copia-type" evidence="2">
    <location>
        <begin position="269"/>
        <end position="459"/>
    </location>
</feature>
<feature type="domain" description="GAG-pre-integrase" evidence="3">
    <location>
        <begin position="46"/>
        <end position="92"/>
    </location>
</feature>
<organism evidence="4 5">
    <name type="scientific">Tanacetum coccineum</name>
    <dbReference type="NCBI Taxonomy" id="301880"/>
    <lineage>
        <taxon>Eukaryota</taxon>
        <taxon>Viridiplantae</taxon>
        <taxon>Streptophyta</taxon>
        <taxon>Embryophyta</taxon>
        <taxon>Tracheophyta</taxon>
        <taxon>Spermatophyta</taxon>
        <taxon>Magnoliopsida</taxon>
        <taxon>eudicotyledons</taxon>
        <taxon>Gunneridae</taxon>
        <taxon>Pentapetalae</taxon>
        <taxon>asterids</taxon>
        <taxon>campanulids</taxon>
        <taxon>Asterales</taxon>
        <taxon>Asteraceae</taxon>
        <taxon>Asteroideae</taxon>
        <taxon>Anthemideae</taxon>
        <taxon>Anthemidinae</taxon>
        <taxon>Tanacetum</taxon>
    </lineage>
</organism>
<gene>
    <name evidence="4" type="ORF">Tco_0861213</name>
</gene>
<dbReference type="InterPro" id="IPR043502">
    <property type="entry name" value="DNA/RNA_pol_sf"/>
</dbReference>
<dbReference type="PANTHER" id="PTHR11439:SF483">
    <property type="entry name" value="PEPTIDE SYNTHASE GLIP-LIKE, PUTATIVE (AFU_ORTHOLOGUE AFUA_3G12920)-RELATED"/>
    <property type="match status" value="1"/>
</dbReference>
<feature type="region of interest" description="Disordered" evidence="1">
    <location>
        <begin position="120"/>
        <end position="164"/>
    </location>
</feature>
<reference evidence="4" key="2">
    <citation type="submission" date="2022-01" db="EMBL/GenBank/DDBJ databases">
        <authorList>
            <person name="Yamashiro T."/>
            <person name="Shiraishi A."/>
            <person name="Satake H."/>
            <person name="Nakayama K."/>
        </authorList>
    </citation>
    <scope>NUCLEOTIDE SEQUENCE</scope>
</reference>
<keyword evidence="5" id="KW-1185">Reference proteome</keyword>
<evidence type="ECO:0000259" key="3">
    <source>
        <dbReference type="Pfam" id="PF13976"/>
    </source>
</evidence>
<accession>A0ABQ5BHL7</accession>